<feature type="transmembrane region" description="Helical" evidence="12">
    <location>
        <begin position="120"/>
        <end position="137"/>
    </location>
</feature>
<dbReference type="PROSITE" id="PS50846">
    <property type="entry name" value="HMA_2"/>
    <property type="match status" value="1"/>
</dbReference>
<sequence>MSTTTPAPVQSVELAIGGMTCASCAARVERKLNKVEGVTASVNYATEKAHVEYPSTVSVDDLVGVVEATGYTAQAPEPEKPEEPEQDETRPLRDRLLYSAILTVPVIVLAMVPALQFTNWQWLSLTLAAPVVVWGAWPFHRAAWTNLRHGAATMDTLISLGVSAATLWSLYALFFGMAGMPGLRHGFEFSVSGGSGTDNIYLEVAAGVTTFILAGRYFEAKSKRRSGAALRALLELGAKDVTVLRDGREQRIPVDQLRVGDTFVVRPGEKIATDGVVTDGSSAVDVSMITGESVPVEVAVGDGVTGATVNVGGRITVRATRVGSDTQLAQMARLVEEAQNGKAAVQRLADRVSAVFVPIVLVLALGTLITWLLTSGNATEAFTAAVAVLIIACPCALGLATPTALLVGTGRGAQLGILIKGPEVLESTRRVDTVVLDKTGTVTTGRMSLVDVHVGEGVTERELLRYAGAVEHASEHPIAKAIADGARERVGDLPAATEFRNTEGLGVSGLVEGAAVLAGRAAFLADWSVKIDDRLTEAKAAAEARSATAVFVAWDGVARGVLVVADTIKPTSAQAVTELRALGLQPVLLTGDNAGAAQAIADAAGITEVVAEVLPAEKVAVVKRLQGEGRVVAMVGDGVNDAAALAQADLGLAMGTGTDAAIEAGDLTLVRGDLRAAVDAIRLARRTLGTIKGNLFWAFAYNVAALPLAAFGLLNPMIAGAAMAFSSVFVVSNSLRLRRFRAA</sequence>
<feature type="transmembrane region" description="Helical" evidence="12">
    <location>
        <begin position="157"/>
        <end position="180"/>
    </location>
</feature>
<dbReference type="InterPro" id="IPR059000">
    <property type="entry name" value="ATPase_P-type_domA"/>
</dbReference>
<protein>
    <recommendedName>
        <fullName evidence="11">Cation-transporting P-type ATPase B</fullName>
    </recommendedName>
</protein>
<dbReference type="Pfam" id="PF00403">
    <property type="entry name" value="HMA"/>
    <property type="match status" value="1"/>
</dbReference>
<dbReference type="Gene3D" id="3.40.50.1000">
    <property type="entry name" value="HAD superfamily/HAD-like"/>
    <property type="match status" value="1"/>
</dbReference>
<keyword evidence="5 12" id="KW-0547">Nucleotide-binding</keyword>
<dbReference type="GO" id="GO:0005886">
    <property type="term" value="C:plasma membrane"/>
    <property type="evidence" value="ECO:0007669"/>
    <property type="project" value="UniProtKB-SubCell"/>
</dbReference>
<dbReference type="Gene3D" id="3.40.1110.10">
    <property type="entry name" value="Calcium-transporting ATPase, cytoplasmic domain N"/>
    <property type="match status" value="1"/>
</dbReference>
<dbReference type="PANTHER" id="PTHR43520:SF8">
    <property type="entry name" value="P-TYPE CU(+) TRANSPORTER"/>
    <property type="match status" value="1"/>
</dbReference>
<keyword evidence="9 12" id="KW-0472">Membrane</keyword>
<evidence type="ECO:0000256" key="6">
    <source>
        <dbReference type="ARBA" id="ARBA00022840"/>
    </source>
</evidence>
<dbReference type="SFLD" id="SFLDF00027">
    <property type="entry name" value="p-type_atpase"/>
    <property type="match status" value="1"/>
</dbReference>
<dbReference type="GO" id="GO:0043682">
    <property type="term" value="F:P-type divalent copper transporter activity"/>
    <property type="evidence" value="ECO:0007669"/>
    <property type="project" value="TreeGrafter"/>
</dbReference>
<feature type="region of interest" description="Disordered" evidence="13">
    <location>
        <begin position="71"/>
        <end position="90"/>
    </location>
</feature>
<dbReference type="SUPFAM" id="SSF56784">
    <property type="entry name" value="HAD-like"/>
    <property type="match status" value="1"/>
</dbReference>
<dbReference type="AlphaFoldDB" id="A0A8E1W851"/>
<evidence type="ECO:0000256" key="4">
    <source>
        <dbReference type="ARBA" id="ARBA00022723"/>
    </source>
</evidence>
<evidence type="ECO:0000256" key="9">
    <source>
        <dbReference type="ARBA" id="ARBA00023136"/>
    </source>
</evidence>
<dbReference type="InterPro" id="IPR023299">
    <property type="entry name" value="ATPase_P-typ_cyto_dom_N"/>
</dbReference>
<dbReference type="NCBIfam" id="TIGR01525">
    <property type="entry name" value="ATPase-IB_hvy"/>
    <property type="match status" value="1"/>
</dbReference>
<feature type="transmembrane region" description="Helical" evidence="12">
    <location>
        <begin position="385"/>
        <end position="407"/>
    </location>
</feature>
<keyword evidence="4 12" id="KW-0479">Metal-binding</keyword>
<dbReference type="InterPro" id="IPR023298">
    <property type="entry name" value="ATPase_P-typ_TM_dom_sf"/>
</dbReference>
<feature type="transmembrane region" description="Helical" evidence="12">
    <location>
        <begin position="96"/>
        <end position="114"/>
    </location>
</feature>
<dbReference type="Pfam" id="PF00122">
    <property type="entry name" value="E1-E2_ATPase"/>
    <property type="match status" value="1"/>
</dbReference>
<feature type="transmembrane region" description="Helical" evidence="12">
    <location>
        <begin position="352"/>
        <end position="373"/>
    </location>
</feature>
<dbReference type="GO" id="GO:0055070">
    <property type="term" value="P:copper ion homeostasis"/>
    <property type="evidence" value="ECO:0007669"/>
    <property type="project" value="TreeGrafter"/>
</dbReference>
<dbReference type="InterPro" id="IPR001757">
    <property type="entry name" value="P_typ_ATPase"/>
</dbReference>
<evidence type="ECO:0000256" key="1">
    <source>
        <dbReference type="ARBA" id="ARBA00004651"/>
    </source>
</evidence>
<keyword evidence="3 12" id="KW-0812">Transmembrane</keyword>
<dbReference type="NCBIfam" id="TIGR01511">
    <property type="entry name" value="ATPase-IB1_Cu"/>
    <property type="match status" value="1"/>
</dbReference>
<feature type="transmembrane region" description="Helical" evidence="12">
    <location>
        <begin position="717"/>
        <end position="735"/>
    </location>
</feature>
<feature type="compositionally biased region" description="Basic and acidic residues" evidence="13">
    <location>
        <begin position="77"/>
        <end position="90"/>
    </location>
</feature>
<dbReference type="GO" id="GO:0016887">
    <property type="term" value="F:ATP hydrolysis activity"/>
    <property type="evidence" value="ECO:0007669"/>
    <property type="project" value="InterPro"/>
</dbReference>
<evidence type="ECO:0000313" key="15">
    <source>
        <dbReference type="EMBL" id="MBB2505596.1"/>
    </source>
</evidence>
<evidence type="ECO:0000256" key="5">
    <source>
        <dbReference type="ARBA" id="ARBA00022741"/>
    </source>
</evidence>
<dbReference type="CDD" id="cd02094">
    <property type="entry name" value="P-type_ATPase_Cu-like"/>
    <property type="match status" value="1"/>
</dbReference>
<dbReference type="FunFam" id="3.30.70.100:FF:000005">
    <property type="entry name" value="Copper-exporting P-type ATPase A"/>
    <property type="match status" value="1"/>
</dbReference>
<dbReference type="InterPro" id="IPR036412">
    <property type="entry name" value="HAD-like_sf"/>
</dbReference>
<evidence type="ECO:0000256" key="7">
    <source>
        <dbReference type="ARBA" id="ARBA00022967"/>
    </source>
</evidence>
<keyword evidence="8 12" id="KW-1133">Transmembrane helix</keyword>
<dbReference type="Proteomes" id="UP000550260">
    <property type="component" value="Unassembled WGS sequence"/>
</dbReference>
<dbReference type="InterPro" id="IPR023214">
    <property type="entry name" value="HAD_sf"/>
</dbReference>
<proteinExistence type="inferred from homology"/>
<comment type="caution">
    <text evidence="15">The sequence shown here is derived from an EMBL/GenBank/DDBJ whole genome shotgun (WGS) entry which is preliminary data.</text>
</comment>
<name>A0A8E1W851_9PSEU</name>
<evidence type="ECO:0000256" key="11">
    <source>
        <dbReference type="ARBA" id="ARBA00074171"/>
    </source>
</evidence>
<dbReference type="InterPro" id="IPR027256">
    <property type="entry name" value="P-typ_ATPase_IB"/>
</dbReference>
<dbReference type="SUPFAM" id="SSF55008">
    <property type="entry name" value="HMA, heavy metal-associated domain"/>
    <property type="match status" value="1"/>
</dbReference>
<dbReference type="InterPro" id="IPR044492">
    <property type="entry name" value="P_typ_ATPase_HD_dom"/>
</dbReference>
<comment type="catalytic activity">
    <reaction evidence="10">
        <text>ATP + H2O = ADP + phosphate + H(+)</text>
        <dbReference type="Rhea" id="RHEA:13065"/>
        <dbReference type="ChEBI" id="CHEBI:15377"/>
        <dbReference type="ChEBI" id="CHEBI:15378"/>
        <dbReference type="ChEBI" id="CHEBI:30616"/>
        <dbReference type="ChEBI" id="CHEBI:43474"/>
        <dbReference type="ChEBI" id="CHEBI:456216"/>
    </reaction>
</comment>
<evidence type="ECO:0000256" key="10">
    <source>
        <dbReference type="ARBA" id="ARBA00049360"/>
    </source>
</evidence>
<evidence type="ECO:0000259" key="14">
    <source>
        <dbReference type="PROSITE" id="PS50846"/>
    </source>
</evidence>
<evidence type="ECO:0000256" key="8">
    <source>
        <dbReference type="ARBA" id="ARBA00022989"/>
    </source>
</evidence>
<dbReference type="GO" id="GO:0005507">
    <property type="term" value="F:copper ion binding"/>
    <property type="evidence" value="ECO:0007669"/>
    <property type="project" value="TreeGrafter"/>
</dbReference>
<comment type="similarity">
    <text evidence="2 12">Belongs to the cation transport ATPase (P-type) (TC 3.A.3) family. Type IB subfamily.</text>
</comment>
<keyword evidence="7" id="KW-1278">Translocase</keyword>
<dbReference type="InterPro" id="IPR018303">
    <property type="entry name" value="ATPase_P-typ_P_site"/>
</dbReference>
<dbReference type="PRINTS" id="PR00120">
    <property type="entry name" value="HATPASE"/>
</dbReference>
<dbReference type="NCBIfam" id="TIGR01494">
    <property type="entry name" value="ATPase_P-type"/>
    <property type="match status" value="1"/>
</dbReference>
<reference evidence="15 16" key="1">
    <citation type="submission" date="2020-08" db="EMBL/GenBank/DDBJ databases">
        <title>Amycolatopsis echigonensis JCM 21831.</title>
        <authorList>
            <person name="Tedsree N."/>
            <person name="Kuncharoen N."/>
            <person name="Likhitwitayawuid K."/>
            <person name="Tanasupawat S."/>
        </authorList>
    </citation>
    <scope>NUCLEOTIDE SEQUENCE [LARGE SCALE GENOMIC DNA]</scope>
    <source>
        <strain evidence="15 16">JCM 21831</strain>
    </source>
</reference>
<dbReference type="SUPFAM" id="SSF81665">
    <property type="entry name" value="Calcium ATPase, transmembrane domain M"/>
    <property type="match status" value="1"/>
</dbReference>
<dbReference type="PANTHER" id="PTHR43520">
    <property type="entry name" value="ATP7, ISOFORM B"/>
    <property type="match status" value="1"/>
</dbReference>
<dbReference type="RefSeq" id="WP_183127026.1">
    <property type="nucleotide sequence ID" value="NZ_JACJHR010000112.1"/>
</dbReference>
<dbReference type="InterPro" id="IPR036163">
    <property type="entry name" value="HMA_dom_sf"/>
</dbReference>
<dbReference type="SFLD" id="SFLDS00003">
    <property type="entry name" value="Haloacid_Dehalogenase"/>
    <property type="match status" value="1"/>
</dbReference>
<dbReference type="InterPro" id="IPR008250">
    <property type="entry name" value="ATPase_P-typ_transduc_dom_A_sf"/>
</dbReference>
<dbReference type="EMBL" id="JACJHR010000112">
    <property type="protein sequence ID" value="MBB2505596.1"/>
    <property type="molecule type" value="Genomic_DNA"/>
</dbReference>
<evidence type="ECO:0000256" key="3">
    <source>
        <dbReference type="ARBA" id="ARBA00022692"/>
    </source>
</evidence>
<dbReference type="PROSITE" id="PS01047">
    <property type="entry name" value="HMA_1"/>
    <property type="match status" value="1"/>
</dbReference>
<dbReference type="FunFam" id="2.70.150.10:FF:000002">
    <property type="entry name" value="Copper-transporting ATPase 1, putative"/>
    <property type="match status" value="1"/>
</dbReference>
<dbReference type="InterPro" id="IPR017969">
    <property type="entry name" value="Heavy-metal-associated_CS"/>
</dbReference>
<dbReference type="PROSITE" id="PS01229">
    <property type="entry name" value="COF_2"/>
    <property type="match status" value="1"/>
</dbReference>
<keyword evidence="12" id="KW-1003">Cell membrane</keyword>
<feature type="transmembrane region" description="Helical" evidence="12">
    <location>
        <begin position="200"/>
        <end position="218"/>
    </location>
</feature>
<dbReference type="PROSITE" id="PS00154">
    <property type="entry name" value="ATPASE_E1_E2"/>
    <property type="match status" value="1"/>
</dbReference>
<accession>A0A8E1W851</accession>
<evidence type="ECO:0000313" key="16">
    <source>
        <dbReference type="Proteomes" id="UP000550260"/>
    </source>
</evidence>
<dbReference type="InterPro" id="IPR006121">
    <property type="entry name" value="HMA_dom"/>
</dbReference>
<dbReference type="PRINTS" id="PR00119">
    <property type="entry name" value="CATATPASE"/>
</dbReference>
<dbReference type="Gene3D" id="3.30.70.100">
    <property type="match status" value="1"/>
</dbReference>
<dbReference type="Pfam" id="PF00702">
    <property type="entry name" value="Hydrolase"/>
    <property type="match status" value="1"/>
</dbReference>
<dbReference type="SFLD" id="SFLDG00002">
    <property type="entry name" value="C1.7:_P-type_atpase_like"/>
    <property type="match status" value="1"/>
</dbReference>
<dbReference type="Gene3D" id="2.70.150.10">
    <property type="entry name" value="Calcium-transporting ATPase, cytoplasmic transduction domain A"/>
    <property type="match status" value="1"/>
</dbReference>
<evidence type="ECO:0000256" key="12">
    <source>
        <dbReference type="RuleBase" id="RU362081"/>
    </source>
</evidence>
<gene>
    <name evidence="15" type="ORF">H5411_41570</name>
</gene>
<organism evidence="15 16">
    <name type="scientific">Amycolatopsis echigonensis</name>
    <dbReference type="NCBI Taxonomy" id="2576905"/>
    <lineage>
        <taxon>Bacteria</taxon>
        <taxon>Bacillati</taxon>
        <taxon>Actinomycetota</taxon>
        <taxon>Actinomycetes</taxon>
        <taxon>Pseudonocardiales</taxon>
        <taxon>Pseudonocardiaceae</taxon>
        <taxon>Amycolatopsis</taxon>
    </lineage>
</organism>
<feature type="domain" description="HMA" evidence="14">
    <location>
        <begin position="10"/>
        <end position="74"/>
    </location>
</feature>
<keyword evidence="6 12" id="KW-0067">ATP-binding</keyword>
<dbReference type="GO" id="GO:0005524">
    <property type="term" value="F:ATP binding"/>
    <property type="evidence" value="ECO:0007669"/>
    <property type="project" value="UniProtKB-UniRule"/>
</dbReference>
<comment type="subcellular location">
    <subcellularLocation>
        <location evidence="1">Cell membrane</location>
        <topology evidence="1">Multi-pass membrane protein</topology>
    </subcellularLocation>
</comment>
<dbReference type="SUPFAM" id="SSF81653">
    <property type="entry name" value="Calcium ATPase, transduction domain A"/>
    <property type="match status" value="1"/>
</dbReference>
<evidence type="ECO:0000256" key="2">
    <source>
        <dbReference type="ARBA" id="ARBA00006024"/>
    </source>
</evidence>
<feature type="transmembrane region" description="Helical" evidence="12">
    <location>
        <begin position="695"/>
        <end position="711"/>
    </location>
</feature>
<evidence type="ECO:0000256" key="13">
    <source>
        <dbReference type="SAM" id="MobiDB-lite"/>
    </source>
</evidence>
<dbReference type="CDD" id="cd00371">
    <property type="entry name" value="HMA"/>
    <property type="match status" value="1"/>
</dbReference>